<proteinExistence type="predicted"/>
<sequence length="424" mass="49039">MDSKFPFLSTLPDFPDDGDASSSDSSLVFFQNLIQQAELLDTASSSKKNYVRRDRVGGHETLMADYFDENPKFSEDTFRHRFRMSKSLFLKIVSDVEAYDEWFQEGLDGRMKKSFTPLQKVTSAIKQLATGNPPDEGDEYLNMSERTSRECLEYFCETVCKRYGGEFLRRPTSHDIALLYQAHEDRHHLPGMLGSLDCTHFVWRMCPTELRGQYMRGDHQYPTVMLEAVASQDLWIWHAFCGPAGSQNDINVLQQSPLFLAQRNGTAPNCPFQVNNHLYKRGYYLTDGIYPTWSVFVKSFPYPHDPNEKKFKRQHEAARKDVERAFGVLKSKWGILNRPMRSKTVRKIRSIVYTCLILHNMIIKDDGRAIAPVHIQDPPVEPVFDDTAYTELIDEDTHWRLKHDLVEHLGSLDLPHLEVDSDEE</sequence>
<organism evidence="1 2">
    <name type="scientific">Helianthus annuus</name>
    <name type="common">Common sunflower</name>
    <dbReference type="NCBI Taxonomy" id="4232"/>
    <lineage>
        <taxon>Eukaryota</taxon>
        <taxon>Viridiplantae</taxon>
        <taxon>Streptophyta</taxon>
        <taxon>Embryophyta</taxon>
        <taxon>Tracheophyta</taxon>
        <taxon>Spermatophyta</taxon>
        <taxon>Magnoliopsida</taxon>
        <taxon>eudicotyledons</taxon>
        <taxon>Gunneridae</taxon>
        <taxon>Pentapetalae</taxon>
        <taxon>asterids</taxon>
        <taxon>campanulids</taxon>
        <taxon>Asterales</taxon>
        <taxon>Asteraceae</taxon>
        <taxon>Asteroideae</taxon>
        <taxon>Heliantheae alliance</taxon>
        <taxon>Heliantheae</taxon>
        <taxon>Helianthus</taxon>
    </lineage>
</organism>
<reference evidence="2" key="1">
    <citation type="journal article" date="2017" name="Nature">
        <title>The sunflower genome provides insights into oil metabolism, flowering and Asterid evolution.</title>
        <authorList>
            <person name="Badouin H."/>
            <person name="Gouzy J."/>
            <person name="Grassa C.J."/>
            <person name="Murat F."/>
            <person name="Staton S.E."/>
            <person name="Cottret L."/>
            <person name="Lelandais-Briere C."/>
            <person name="Owens G.L."/>
            <person name="Carrere S."/>
            <person name="Mayjonade B."/>
            <person name="Legrand L."/>
            <person name="Gill N."/>
            <person name="Kane N.C."/>
            <person name="Bowers J.E."/>
            <person name="Hubner S."/>
            <person name="Bellec A."/>
            <person name="Berard A."/>
            <person name="Berges H."/>
            <person name="Blanchet N."/>
            <person name="Boniface M.C."/>
            <person name="Brunel D."/>
            <person name="Catrice O."/>
            <person name="Chaidir N."/>
            <person name="Claudel C."/>
            <person name="Donnadieu C."/>
            <person name="Faraut T."/>
            <person name="Fievet G."/>
            <person name="Helmstetter N."/>
            <person name="King M."/>
            <person name="Knapp S.J."/>
            <person name="Lai Z."/>
            <person name="Le Paslier M.C."/>
            <person name="Lippi Y."/>
            <person name="Lorenzon L."/>
            <person name="Mandel J.R."/>
            <person name="Marage G."/>
            <person name="Marchand G."/>
            <person name="Marquand E."/>
            <person name="Bret-Mestries E."/>
            <person name="Morien E."/>
            <person name="Nambeesan S."/>
            <person name="Nguyen T."/>
            <person name="Pegot-Espagnet P."/>
            <person name="Pouilly N."/>
            <person name="Raftis F."/>
            <person name="Sallet E."/>
            <person name="Schiex T."/>
            <person name="Thomas J."/>
            <person name="Vandecasteele C."/>
            <person name="Vares D."/>
            <person name="Vear F."/>
            <person name="Vautrin S."/>
            <person name="Crespi M."/>
            <person name="Mangin B."/>
            <person name="Burke J.M."/>
            <person name="Salse J."/>
            <person name="Munos S."/>
            <person name="Vincourt P."/>
            <person name="Rieseberg L.H."/>
            <person name="Langlade N.B."/>
        </authorList>
    </citation>
    <scope>NUCLEOTIDE SEQUENCE [LARGE SCALE GENOMIC DNA]</scope>
    <source>
        <strain evidence="2">cv. SF193</strain>
    </source>
</reference>
<accession>A0A251TC44</accession>
<dbReference type="InterPro" id="IPR006912">
    <property type="entry name" value="Harbinger_derived_prot"/>
</dbReference>
<dbReference type="Pfam" id="PF04827">
    <property type="entry name" value="Plant_tran"/>
    <property type="match status" value="1"/>
</dbReference>
<gene>
    <name evidence="1" type="ORF">HannXRQ_Chr11g0339381</name>
</gene>
<evidence type="ECO:0000313" key="2">
    <source>
        <dbReference type="Proteomes" id="UP000215914"/>
    </source>
</evidence>
<evidence type="ECO:0000313" key="1">
    <source>
        <dbReference type="EMBL" id="OTG08232.1"/>
    </source>
</evidence>
<dbReference type="OMA" id="PFINPRN"/>
<dbReference type="Proteomes" id="UP000215914">
    <property type="component" value="Chromosome 11"/>
</dbReference>
<dbReference type="PANTHER" id="PTHR47150">
    <property type="entry name" value="OS12G0169200 PROTEIN"/>
    <property type="match status" value="1"/>
</dbReference>
<name>A0A251TC44_HELAN</name>
<dbReference type="AlphaFoldDB" id="A0A251TC44"/>
<dbReference type="InParanoid" id="A0A251TC44"/>
<dbReference type="EMBL" id="CM007900">
    <property type="protein sequence ID" value="OTG08232.1"/>
    <property type="molecule type" value="Genomic_DNA"/>
</dbReference>
<protein>
    <submittedName>
        <fullName evidence="1">Putative harbinger transposase-derived protein</fullName>
    </submittedName>
</protein>
<dbReference type="PANTHER" id="PTHR47150:SF5">
    <property type="entry name" value="OS07G0546750 PROTEIN"/>
    <property type="match status" value="1"/>
</dbReference>
<keyword evidence="2" id="KW-1185">Reference proteome</keyword>